<dbReference type="InterPro" id="IPR000531">
    <property type="entry name" value="Beta-barrel_TonB"/>
</dbReference>
<dbReference type="PROSITE" id="PS52016">
    <property type="entry name" value="TONB_DEPENDENT_REC_3"/>
    <property type="match status" value="1"/>
</dbReference>
<keyword evidence="4 8" id="KW-0812">Transmembrane</keyword>
<gene>
    <name evidence="13" type="ORF">JGI1_01581</name>
</gene>
<dbReference type="Pfam" id="PF07715">
    <property type="entry name" value="Plug"/>
    <property type="match status" value="1"/>
</dbReference>
<proteinExistence type="inferred from homology"/>
<keyword evidence="5 9" id="KW-0798">TonB box</keyword>
<organism evidence="13 14">
    <name type="scientific">Candidatus Thermokryptus mobilis</name>
    <dbReference type="NCBI Taxonomy" id="1643428"/>
    <lineage>
        <taxon>Bacteria</taxon>
        <taxon>Pseudomonadati</taxon>
        <taxon>Candidatus Kryptoniota</taxon>
        <taxon>Candidatus Thermokryptus</taxon>
    </lineage>
</organism>
<dbReference type="InterPro" id="IPR012910">
    <property type="entry name" value="Plug_dom"/>
</dbReference>
<keyword evidence="7 8" id="KW-0998">Cell outer membrane</keyword>
<keyword evidence="6 8" id="KW-0472">Membrane</keyword>
<feature type="domain" description="TonB-dependent receptor-like beta-barrel" evidence="11">
    <location>
        <begin position="241"/>
        <end position="643"/>
    </location>
</feature>
<keyword evidence="2 8" id="KW-0813">Transport</keyword>
<dbReference type="InterPro" id="IPR039426">
    <property type="entry name" value="TonB-dep_rcpt-like"/>
</dbReference>
<dbReference type="Gene3D" id="2.40.170.20">
    <property type="entry name" value="TonB-dependent receptor, beta-barrel domain"/>
    <property type="match status" value="1"/>
</dbReference>
<dbReference type="Pfam" id="PF00593">
    <property type="entry name" value="TonB_dep_Rec_b-barrel"/>
    <property type="match status" value="1"/>
</dbReference>
<dbReference type="OrthoDB" id="9760620at2"/>
<feature type="chain" id="PRO_5012204331" evidence="10">
    <location>
        <begin position="16"/>
        <end position="688"/>
    </location>
</feature>
<dbReference type="CDD" id="cd01347">
    <property type="entry name" value="ligand_gated_channel"/>
    <property type="match status" value="1"/>
</dbReference>
<dbReference type="PANTHER" id="PTHR30069:SF28">
    <property type="entry name" value="TONB-DEPENDENT RECEPTOR YNCD-RELATED"/>
    <property type="match status" value="1"/>
</dbReference>
<dbReference type="GO" id="GO:0044718">
    <property type="term" value="P:siderophore transmembrane transport"/>
    <property type="evidence" value="ECO:0007669"/>
    <property type="project" value="TreeGrafter"/>
</dbReference>
<evidence type="ECO:0000256" key="3">
    <source>
        <dbReference type="ARBA" id="ARBA00022452"/>
    </source>
</evidence>
<dbReference type="InterPro" id="IPR036942">
    <property type="entry name" value="Beta-barrel_TonB_sf"/>
</dbReference>
<keyword evidence="3 8" id="KW-1134">Transmembrane beta strand</keyword>
<evidence type="ECO:0000256" key="5">
    <source>
        <dbReference type="ARBA" id="ARBA00023077"/>
    </source>
</evidence>
<protein>
    <submittedName>
        <fullName evidence="13">Iron complex outermembrane recepter protein</fullName>
    </submittedName>
</protein>
<dbReference type="InterPro" id="IPR037066">
    <property type="entry name" value="Plug_dom_sf"/>
</dbReference>
<evidence type="ECO:0000259" key="11">
    <source>
        <dbReference type="Pfam" id="PF00593"/>
    </source>
</evidence>
<comment type="similarity">
    <text evidence="8 9">Belongs to the TonB-dependent receptor family.</text>
</comment>
<dbReference type="AlphaFoldDB" id="A0A0S4N642"/>
<evidence type="ECO:0000259" key="12">
    <source>
        <dbReference type="Pfam" id="PF07715"/>
    </source>
</evidence>
<dbReference type="Proteomes" id="UP000320623">
    <property type="component" value="Unassembled WGS sequence"/>
</dbReference>
<evidence type="ECO:0000256" key="4">
    <source>
        <dbReference type="ARBA" id="ARBA00022692"/>
    </source>
</evidence>
<accession>A0A0S4N642</accession>
<keyword evidence="10" id="KW-0732">Signal</keyword>
<dbReference type="SUPFAM" id="SSF56935">
    <property type="entry name" value="Porins"/>
    <property type="match status" value="1"/>
</dbReference>
<dbReference type="RefSeq" id="WP_140945315.1">
    <property type="nucleotide sequence ID" value="NZ_FAOO01000010.1"/>
</dbReference>
<dbReference type="PANTHER" id="PTHR30069">
    <property type="entry name" value="TONB-DEPENDENT OUTER MEMBRANE RECEPTOR"/>
    <property type="match status" value="1"/>
</dbReference>
<dbReference type="GO" id="GO:0009279">
    <property type="term" value="C:cell outer membrane"/>
    <property type="evidence" value="ECO:0007669"/>
    <property type="project" value="UniProtKB-SubCell"/>
</dbReference>
<reference evidence="14" key="1">
    <citation type="submission" date="2015-11" db="EMBL/GenBank/DDBJ databases">
        <authorList>
            <person name="Varghese N."/>
        </authorList>
    </citation>
    <scope>NUCLEOTIDE SEQUENCE [LARGE SCALE GENOMIC DNA]</scope>
</reference>
<evidence type="ECO:0000256" key="9">
    <source>
        <dbReference type="RuleBase" id="RU003357"/>
    </source>
</evidence>
<name>A0A0S4N642_9BACT</name>
<evidence type="ECO:0000256" key="6">
    <source>
        <dbReference type="ARBA" id="ARBA00023136"/>
    </source>
</evidence>
<feature type="signal peptide" evidence="10">
    <location>
        <begin position="1"/>
        <end position="15"/>
    </location>
</feature>
<evidence type="ECO:0000256" key="2">
    <source>
        <dbReference type="ARBA" id="ARBA00022448"/>
    </source>
</evidence>
<evidence type="ECO:0000256" key="7">
    <source>
        <dbReference type="ARBA" id="ARBA00023237"/>
    </source>
</evidence>
<keyword evidence="14" id="KW-1185">Reference proteome</keyword>
<evidence type="ECO:0000256" key="10">
    <source>
        <dbReference type="SAM" id="SignalP"/>
    </source>
</evidence>
<evidence type="ECO:0000256" key="1">
    <source>
        <dbReference type="ARBA" id="ARBA00004571"/>
    </source>
</evidence>
<dbReference type="Gene3D" id="2.170.130.10">
    <property type="entry name" value="TonB-dependent receptor, plug domain"/>
    <property type="match status" value="1"/>
</dbReference>
<evidence type="ECO:0000313" key="14">
    <source>
        <dbReference type="Proteomes" id="UP000320623"/>
    </source>
</evidence>
<dbReference type="GO" id="GO:0015344">
    <property type="term" value="F:siderophore uptake transmembrane transporter activity"/>
    <property type="evidence" value="ECO:0007669"/>
    <property type="project" value="TreeGrafter"/>
</dbReference>
<dbReference type="STRING" id="1643428.GCA_001442855_01548"/>
<evidence type="ECO:0000256" key="8">
    <source>
        <dbReference type="PROSITE-ProRule" id="PRU01360"/>
    </source>
</evidence>
<sequence>MILVLILLISSFSFAQDTVKTYYLGEIEVTAYRVGGEALNLPMAVSSIGREYITLKRTISLSDVLNYVPGVLAQSRAGASDIRLTIRGFGSRGFGDKSNAGTIRGIKILVDGFPETEPDGRTSLDFVDLLATEQIEIIRTNASTLFGNASGGIVNFETFKVKESFVELSSMVGSFGLFHRGVKVGLKLSDADVFLIGTGFDFDGWRKNSSAKKRQIYSTLKFKFSNISQFKLVAGFSSHLFYIPGPLTYAQFIDNPSVANEIYFSRRERRYNRIGKIGVNFTTQLRQNHSFDMRLYLMPKVLQRSERNTFRDFNRYFFGGAFSYQYYDENTKLKPKFILGYDDSYQDGTILFYNLINGERGDSLRTNKREGGRTFGFFARLEVQPFDKIFLSAGGRYDFQVYTSEIYPTGVKVRTRRDVLTLRHFTPSFSVLFKLAKNSTVYFTLSGGVEAPAFNEVDPPPELKDVSLNPLLKPMTSQTYEIGFKGISFFNGSIFQNLMYSFSTFRILIKDEIVPYENGKWFFSAGKSERKGFELSSRIGLKYANLNFAFTYIDAKYLKYENDLGDHSGKVVPGIPNLWWNANLNFNFKPLTLSVELAHTGRYFADDSNDIKVSSYTILNLSVSAEFKFLGFGARLLGGVNNLTNEKYIASVFINPERKVPYSFIEPGLPRNIFVGVSVRYRPLDLVL</sequence>
<comment type="subcellular location">
    <subcellularLocation>
        <location evidence="1 8">Cell outer membrane</location>
        <topology evidence="1 8">Multi-pass membrane protein</topology>
    </subcellularLocation>
</comment>
<feature type="domain" description="TonB-dependent receptor plug" evidence="12">
    <location>
        <begin position="40"/>
        <end position="152"/>
    </location>
</feature>
<evidence type="ECO:0000313" key="13">
    <source>
        <dbReference type="EMBL" id="CUU06652.1"/>
    </source>
</evidence>
<dbReference type="EMBL" id="FAOO01000010">
    <property type="protein sequence ID" value="CUU06652.1"/>
    <property type="molecule type" value="Genomic_DNA"/>
</dbReference>